<gene>
    <name evidence="1" type="ORF">AG1IA_05971</name>
</gene>
<name>L8WTA6_THACA</name>
<evidence type="ECO:0000313" key="1">
    <source>
        <dbReference type="EMBL" id="ELU39988.1"/>
    </source>
</evidence>
<accession>L8WTA6</accession>
<dbReference type="OrthoDB" id="3162767at2759"/>
<evidence type="ECO:0000313" key="2">
    <source>
        <dbReference type="Proteomes" id="UP000011668"/>
    </source>
</evidence>
<protein>
    <submittedName>
        <fullName evidence="1">Uncharacterized protein</fullName>
    </submittedName>
</protein>
<dbReference type="HOGENOM" id="CLU_855752_0_0_1"/>
<keyword evidence="2" id="KW-1185">Reference proteome</keyword>
<dbReference type="EMBL" id="AFRT01001549">
    <property type="protein sequence ID" value="ELU39988.1"/>
    <property type="molecule type" value="Genomic_DNA"/>
</dbReference>
<dbReference type="AlphaFoldDB" id="L8WTA6"/>
<sequence length="325" mass="36845">MHHVALTPCQPHQCKFEDEQSSINHTIIPYEGNAQPHYQIHLRIIQKPVGAHISRSRCCQCAEFAQSNDRSPDSISEEIRYPTVPGNLVTTPGTIRSPELQVGVQTLGMLGTHNLIKVALKPMRTLPNYSFRPFNFFVWVSSIACGEKPCRWICSVSNQVPLTLTLLQGQEVWARMPGRPGEPMGVESNVELMGFVLSEHWLSNQKVWRCKAFESHGVWTSHPEEEVLNIKSIRMPLSNGAQFKYQQQVSIRPATDHWVVNGNIVPKTGRIEAGWCERSPSSNGSRLKYSYWVRCELPGMPATSKWYQQEDLEYSLPVAQGVPRR</sequence>
<dbReference type="Proteomes" id="UP000011668">
    <property type="component" value="Unassembled WGS sequence"/>
</dbReference>
<reference evidence="1 2" key="1">
    <citation type="journal article" date="2013" name="Nat. Commun.">
        <title>The evolution and pathogenic mechanisms of the rice sheath blight pathogen.</title>
        <authorList>
            <person name="Zheng A."/>
            <person name="Lin R."/>
            <person name="Xu L."/>
            <person name="Qin P."/>
            <person name="Tang C."/>
            <person name="Ai P."/>
            <person name="Zhang D."/>
            <person name="Liu Y."/>
            <person name="Sun Z."/>
            <person name="Feng H."/>
            <person name="Wang Y."/>
            <person name="Chen Y."/>
            <person name="Liang X."/>
            <person name="Fu R."/>
            <person name="Li Q."/>
            <person name="Zhang J."/>
            <person name="Yu X."/>
            <person name="Xie Z."/>
            <person name="Ding L."/>
            <person name="Guan P."/>
            <person name="Tang J."/>
            <person name="Liang Y."/>
            <person name="Wang S."/>
            <person name="Deng Q."/>
            <person name="Li S."/>
            <person name="Zhu J."/>
            <person name="Wang L."/>
            <person name="Liu H."/>
            <person name="Li P."/>
        </authorList>
    </citation>
    <scope>NUCLEOTIDE SEQUENCE [LARGE SCALE GENOMIC DNA]</scope>
    <source>
        <strain evidence="2">AG-1 IA</strain>
    </source>
</reference>
<proteinExistence type="predicted"/>
<organism evidence="1 2">
    <name type="scientific">Thanatephorus cucumeris (strain AG1-IA)</name>
    <name type="common">Rice sheath blight fungus</name>
    <name type="synonym">Rhizoctonia solani</name>
    <dbReference type="NCBI Taxonomy" id="983506"/>
    <lineage>
        <taxon>Eukaryota</taxon>
        <taxon>Fungi</taxon>
        <taxon>Dikarya</taxon>
        <taxon>Basidiomycota</taxon>
        <taxon>Agaricomycotina</taxon>
        <taxon>Agaricomycetes</taxon>
        <taxon>Cantharellales</taxon>
        <taxon>Ceratobasidiaceae</taxon>
        <taxon>Rhizoctonia</taxon>
        <taxon>Rhizoctonia solani AG-1</taxon>
    </lineage>
</organism>
<comment type="caution">
    <text evidence="1">The sequence shown here is derived from an EMBL/GenBank/DDBJ whole genome shotgun (WGS) entry which is preliminary data.</text>
</comment>